<dbReference type="EMBL" id="JAPEIS010000001">
    <property type="protein sequence ID" value="KAJ8069811.1"/>
    <property type="molecule type" value="Genomic_DNA"/>
</dbReference>
<dbReference type="Proteomes" id="UP001152300">
    <property type="component" value="Unassembled WGS sequence"/>
</dbReference>
<comment type="caution">
    <text evidence="1">The sequence shown here is derived from an EMBL/GenBank/DDBJ whole genome shotgun (WGS) entry which is preliminary data.</text>
</comment>
<organism evidence="1 2">
    <name type="scientific">Sclerotinia nivalis</name>
    <dbReference type="NCBI Taxonomy" id="352851"/>
    <lineage>
        <taxon>Eukaryota</taxon>
        <taxon>Fungi</taxon>
        <taxon>Dikarya</taxon>
        <taxon>Ascomycota</taxon>
        <taxon>Pezizomycotina</taxon>
        <taxon>Leotiomycetes</taxon>
        <taxon>Helotiales</taxon>
        <taxon>Sclerotiniaceae</taxon>
        <taxon>Sclerotinia</taxon>
    </lineage>
</organism>
<gene>
    <name evidence="1" type="ORF">OCU04_000226</name>
</gene>
<accession>A0A9X0DN73</accession>
<sequence>MSTRAQLEERASGLIEEAGKHFAYRAAIAIHDLLNLNEREERHYKGFYEDDKIFDLTPASMLQERRRLTNYLSTLDQSIPRYWAVKLQILCLEHTDRREVFRRQLVYLENNPNIEGSKDIYEYLINMSSEARTVILGHINRARNFTVPDEENALQWAFEIMANQGRREDLWFIKSLKKYYEISRPLMDGVSIDPSEFGDIIRDEIWCVVTGTWGPASRLQAVRIVPSRVSTVELGAMFPRTSFGRPYHPENGLMLDKQIAENFEACRISIIPFSRDDNGLIIWEIRVMDSNLLKREHHELGCLFEDIHGWKLKFLNWCRPRQDYLQFQWFICLAISEAKNFNKRRMDREVAHGWQAWALLEDDNGVFQVRRSLISELSNYSSRKLPFHNTSRNAIMEELMARIFKVNDVVEGP</sequence>
<dbReference type="OrthoDB" id="5386595at2759"/>
<keyword evidence="2" id="KW-1185">Reference proteome</keyword>
<evidence type="ECO:0000313" key="1">
    <source>
        <dbReference type="EMBL" id="KAJ8069811.1"/>
    </source>
</evidence>
<reference evidence="1" key="1">
    <citation type="submission" date="2022-11" db="EMBL/GenBank/DDBJ databases">
        <title>Genome Resource of Sclerotinia nivalis Strain SnTB1, a Plant Pathogen Isolated from American Ginseng.</title>
        <authorList>
            <person name="Fan S."/>
        </authorList>
    </citation>
    <scope>NUCLEOTIDE SEQUENCE</scope>
    <source>
        <strain evidence="1">SnTB1</strain>
    </source>
</reference>
<proteinExistence type="predicted"/>
<evidence type="ECO:0000313" key="2">
    <source>
        <dbReference type="Proteomes" id="UP001152300"/>
    </source>
</evidence>
<protein>
    <recommendedName>
        <fullName evidence="3">HNH nuclease domain-containing protein</fullName>
    </recommendedName>
</protein>
<dbReference type="AlphaFoldDB" id="A0A9X0DN73"/>
<name>A0A9X0DN73_9HELO</name>
<evidence type="ECO:0008006" key="3">
    <source>
        <dbReference type="Google" id="ProtNLM"/>
    </source>
</evidence>